<gene>
    <name evidence="3" type="ORF">FWK35_00031697</name>
</gene>
<evidence type="ECO:0000313" key="4">
    <source>
        <dbReference type="Proteomes" id="UP000478052"/>
    </source>
</evidence>
<feature type="domain" description="MADF" evidence="2">
    <location>
        <begin position="2"/>
        <end position="43"/>
    </location>
</feature>
<dbReference type="Proteomes" id="UP000478052">
    <property type="component" value="Unassembled WGS sequence"/>
</dbReference>
<dbReference type="OrthoDB" id="6147983at2759"/>
<proteinExistence type="predicted"/>
<dbReference type="InterPro" id="IPR006578">
    <property type="entry name" value="MADF-dom"/>
</dbReference>
<sequence length="176" mass="19837">DAVKERWKNIRGCYTRYLKKQVPSGSGAKTVKPYYLSEYLHFIEPFTKSRAQTGNFPEPKKLVSQSNEILFESEDECGEQDSIIETPISIGIPSNISTPEHLSSGTSSSVESSRSTIKKSFKRGKDVSLSEVNKVAYEYFSNKKKIVPGNSDIEDPDLNFLKSILLDMKLMTDNQK</sequence>
<evidence type="ECO:0000313" key="3">
    <source>
        <dbReference type="EMBL" id="KAF0712126.1"/>
    </source>
</evidence>
<evidence type="ECO:0000259" key="2">
    <source>
        <dbReference type="Pfam" id="PF10545"/>
    </source>
</evidence>
<dbReference type="AlphaFoldDB" id="A0A6G0VWH4"/>
<organism evidence="3 4">
    <name type="scientific">Aphis craccivora</name>
    <name type="common">Cowpea aphid</name>
    <dbReference type="NCBI Taxonomy" id="307492"/>
    <lineage>
        <taxon>Eukaryota</taxon>
        <taxon>Metazoa</taxon>
        <taxon>Ecdysozoa</taxon>
        <taxon>Arthropoda</taxon>
        <taxon>Hexapoda</taxon>
        <taxon>Insecta</taxon>
        <taxon>Pterygota</taxon>
        <taxon>Neoptera</taxon>
        <taxon>Paraneoptera</taxon>
        <taxon>Hemiptera</taxon>
        <taxon>Sternorrhyncha</taxon>
        <taxon>Aphidomorpha</taxon>
        <taxon>Aphidoidea</taxon>
        <taxon>Aphididae</taxon>
        <taxon>Aphidini</taxon>
        <taxon>Aphis</taxon>
        <taxon>Aphis</taxon>
    </lineage>
</organism>
<dbReference type="Pfam" id="PF10545">
    <property type="entry name" value="MADF_DNA_bdg"/>
    <property type="match status" value="1"/>
</dbReference>
<accession>A0A6G0VWH4</accession>
<dbReference type="EMBL" id="VUJU01011049">
    <property type="protein sequence ID" value="KAF0712126.1"/>
    <property type="molecule type" value="Genomic_DNA"/>
</dbReference>
<name>A0A6G0VWH4_APHCR</name>
<evidence type="ECO:0000256" key="1">
    <source>
        <dbReference type="SAM" id="MobiDB-lite"/>
    </source>
</evidence>
<reference evidence="3 4" key="1">
    <citation type="submission" date="2019-08" db="EMBL/GenBank/DDBJ databases">
        <title>Whole genome of Aphis craccivora.</title>
        <authorList>
            <person name="Voronova N.V."/>
            <person name="Shulinski R.S."/>
            <person name="Bandarenka Y.V."/>
            <person name="Zhorov D.G."/>
            <person name="Warner D."/>
        </authorList>
    </citation>
    <scope>NUCLEOTIDE SEQUENCE [LARGE SCALE GENOMIC DNA]</scope>
    <source>
        <strain evidence="3">180601</strain>
        <tissue evidence="3">Whole Body</tissue>
    </source>
</reference>
<feature type="compositionally biased region" description="Low complexity" evidence="1">
    <location>
        <begin position="103"/>
        <end position="115"/>
    </location>
</feature>
<keyword evidence="4" id="KW-1185">Reference proteome</keyword>
<feature type="non-terminal residue" evidence="3">
    <location>
        <position position="1"/>
    </location>
</feature>
<feature type="region of interest" description="Disordered" evidence="1">
    <location>
        <begin position="94"/>
        <end position="115"/>
    </location>
</feature>
<protein>
    <submittedName>
        <fullName evidence="3">BESS domain-containing protein</fullName>
    </submittedName>
</protein>
<comment type="caution">
    <text evidence="3">The sequence shown here is derived from an EMBL/GenBank/DDBJ whole genome shotgun (WGS) entry which is preliminary data.</text>
</comment>